<sequence length="137" mass="14118">MAVLAVNLPVRRVLAVAVIAVMVCGACDRTGDNRDLRQAVQTFVSAVQRHDGPGVCGALAPDAAESLESGGKQCAAQVTGLDLGSGAITGVQVWGERAQAHLSDDTVFLARFPGGWKVTAAGCEPQPKGPYDCEVEA</sequence>
<dbReference type="Proteomes" id="UP000432015">
    <property type="component" value="Unassembled WGS sequence"/>
</dbReference>
<proteinExistence type="predicted"/>
<comment type="caution">
    <text evidence="1">The sequence shown here is derived from an EMBL/GenBank/DDBJ whole genome shotgun (WGS) entry which is preliminary data.</text>
</comment>
<reference evidence="1 2" key="1">
    <citation type="submission" date="2019-11" db="EMBL/GenBank/DDBJ databases">
        <authorList>
            <person name="Cao P."/>
        </authorList>
    </citation>
    <scope>NUCLEOTIDE SEQUENCE [LARGE SCALE GENOMIC DNA]</scope>
    <source>
        <strain evidence="1 2">NEAU-AAG5</strain>
    </source>
</reference>
<dbReference type="RefSeq" id="WP_156220796.1">
    <property type="nucleotide sequence ID" value="NZ_WOFH01000015.1"/>
</dbReference>
<name>A0A7K1LB25_9ACTN</name>
<evidence type="ECO:0000313" key="1">
    <source>
        <dbReference type="EMBL" id="MUN41622.1"/>
    </source>
</evidence>
<protein>
    <submittedName>
        <fullName evidence="1">Uncharacterized protein</fullName>
    </submittedName>
</protein>
<dbReference type="EMBL" id="WOFH01000015">
    <property type="protein sequence ID" value="MUN41622.1"/>
    <property type="molecule type" value="Genomic_DNA"/>
</dbReference>
<organism evidence="1 2">
    <name type="scientific">Actinomadura litoris</name>
    <dbReference type="NCBI Taxonomy" id="2678616"/>
    <lineage>
        <taxon>Bacteria</taxon>
        <taxon>Bacillati</taxon>
        <taxon>Actinomycetota</taxon>
        <taxon>Actinomycetes</taxon>
        <taxon>Streptosporangiales</taxon>
        <taxon>Thermomonosporaceae</taxon>
        <taxon>Actinomadura</taxon>
    </lineage>
</organism>
<accession>A0A7K1LB25</accession>
<dbReference type="AlphaFoldDB" id="A0A7K1LB25"/>
<evidence type="ECO:0000313" key="2">
    <source>
        <dbReference type="Proteomes" id="UP000432015"/>
    </source>
</evidence>
<gene>
    <name evidence="1" type="ORF">GNZ18_34290</name>
</gene>
<keyword evidence="2" id="KW-1185">Reference proteome</keyword>